<evidence type="ECO:0000313" key="2">
    <source>
        <dbReference type="Proteomes" id="UP000637002"/>
    </source>
</evidence>
<accession>A0A916U6H8</accession>
<proteinExistence type="predicted"/>
<evidence type="ECO:0000313" key="1">
    <source>
        <dbReference type="EMBL" id="GGC62548.1"/>
    </source>
</evidence>
<reference evidence="1" key="2">
    <citation type="submission" date="2020-09" db="EMBL/GenBank/DDBJ databases">
        <authorList>
            <person name="Sun Q."/>
            <person name="Zhou Y."/>
        </authorList>
    </citation>
    <scope>NUCLEOTIDE SEQUENCE</scope>
    <source>
        <strain evidence="1">CGMCC 1.12919</strain>
    </source>
</reference>
<comment type="caution">
    <text evidence="1">The sequence shown here is derived from an EMBL/GenBank/DDBJ whole genome shotgun (WGS) entry which is preliminary data.</text>
</comment>
<protein>
    <submittedName>
        <fullName evidence="1">Uncharacterized protein</fullName>
    </submittedName>
</protein>
<dbReference type="AlphaFoldDB" id="A0A916U6H8"/>
<organism evidence="1 2">
    <name type="scientific">Chelatococcus reniformis</name>
    <dbReference type="NCBI Taxonomy" id="1494448"/>
    <lineage>
        <taxon>Bacteria</taxon>
        <taxon>Pseudomonadati</taxon>
        <taxon>Pseudomonadota</taxon>
        <taxon>Alphaproteobacteria</taxon>
        <taxon>Hyphomicrobiales</taxon>
        <taxon>Chelatococcaceae</taxon>
        <taxon>Chelatococcus</taxon>
    </lineage>
</organism>
<gene>
    <name evidence="1" type="ORF">GCM10010994_21420</name>
</gene>
<dbReference type="Proteomes" id="UP000637002">
    <property type="component" value="Unassembled WGS sequence"/>
</dbReference>
<sequence>MSRFNHPRAAVARPSMSTRNTMIVVTVISALAAIAVVQTIPHRADSRPVQPALELTPRSVAPAVVASPDTACKAAGVRMVYAGYGEACSSES</sequence>
<name>A0A916U6H8_9HYPH</name>
<reference evidence="1" key="1">
    <citation type="journal article" date="2014" name="Int. J. Syst. Evol. Microbiol.">
        <title>Complete genome sequence of Corynebacterium casei LMG S-19264T (=DSM 44701T), isolated from a smear-ripened cheese.</title>
        <authorList>
            <consortium name="US DOE Joint Genome Institute (JGI-PGF)"/>
            <person name="Walter F."/>
            <person name="Albersmeier A."/>
            <person name="Kalinowski J."/>
            <person name="Ruckert C."/>
        </authorList>
    </citation>
    <scope>NUCLEOTIDE SEQUENCE</scope>
    <source>
        <strain evidence="1">CGMCC 1.12919</strain>
    </source>
</reference>
<keyword evidence="2" id="KW-1185">Reference proteome</keyword>
<dbReference type="EMBL" id="BMGG01000003">
    <property type="protein sequence ID" value="GGC62548.1"/>
    <property type="molecule type" value="Genomic_DNA"/>
</dbReference>